<proteinExistence type="predicted"/>
<evidence type="ECO:0000313" key="2">
    <source>
        <dbReference type="EMBL" id="PQM46397.1"/>
    </source>
</evidence>
<dbReference type="Proteomes" id="UP000238296">
    <property type="component" value="Unassembled WGS sequence"/>
</dbReference>
<dbReference type="EMBL" id="PPEA01000500">
    <property type="protein sequence ID" value="PQM46397.1"/>
    <property type="molecule type" value="Genomic_DNA"/>
</dbReference>
<name>A0A2S8BI84_9MYCO</name>
<accession>A0A2S8BI84</accession>
<sequence>MTLDERVASWPPESRSTTQPTTDVHAPTHPATPVKTGAGRKSRRGREKTGAIVRAAMAVRWMFTGPTDRHRQIRALNDILESHRMEREMHRL</sequence>
<dbReference type="RefSeq" id="WP_131823556.1">
    <property type="nucleotide sequence ID" value="NZ_MLQM01000036.1"/>
</dbReference>
<evidence type="ECO:0000256" key="1">
    <source>
        <dbReference type="SAM" id="MobiDB-lite"/>
    </source>
</evidence>
<comment type="caution">
    <text evidence="2">The sequence shown here is derived from an EMBL/GenBank/DDBJ whole genome shotgun (WGS) entry which is preliminary data.</text>
</comment>
<feature type="region of interest" description="Disordered" evidence="1">
    <location>
        <begin position="1"/>
        <end position="49"/>
    </location>
</feature>
<gene>
    <name evidence="2" type="ORF">C1Y40_03429</name>
</gene>
<organism evidence="2 3">
    <name type="scientific">Mycobacterium talmoniae</name>
    <dbReference type="NCBI Taxonomy" id="1858794"/>
    <lineage>
        <taxon>Bacteria</taxon>
        <taxon>Bacillati</taxon>
        <taxon>Actinomycetota</taxon>
        <taxon>Actinomycetes</taxon>
        <taxon>Mycobacteriales</taxon>
        <taxon>Mycobacteriaceae</taxon>
        <taxon>Mycobacterium</taxon>
    </lineage>
</organism>
<reference evidence="2 3" key="1">
    <citation type="journal article" date="2017" name="Int. J. Syst. Evol. Microbiol.">
        <title>Mycobacterium talmoniae sp. nov., a slowly growing mycobacterium isolated from human respiratory samples.</title>
        <authorList>
            <person name="Davidson R.M."/>
            <person name="DeGroote M.A."/>
            <person name="Marola J.L."/>
            <person name="Buss S."/>
            <person name="Jones V."/>
            <person name="McNeil M.R."/>
            <person name="Freifeld A.G."/>
            <person name="Elaine Epperson L."/>
            <person name="Hasan N.A."/>
            <person name="Jackson M."/>
            <person name="Iwen P.C."/>
            <person name="Salfinger M."/>
            <person name="Strong M."/>
        </authorList>
    </citation>
    <scope>NUCLEOTIDE SEQUENCE [LARGE SCALE GENOMIC DNA]</scope>
    <source>
        <strain evidence="2 3">ATCC BAA-2683</strain>
    </source>
</reference>
<protein>
    <submittedName>
        <fullName evidence="2">Uncharacterized protein</fullName>
    </submittedName>
</protein>
<dbReference type="AlphaFoldDB" id="A0A2S8BI84"/>
<evidence type="ECO:0000313" key="3">
    <source>
        <dbReference type="Proteomes" id="UP000238296"/>
    </source>
</evidence>